<dbReference type="Proteomes" id="UP000574369">
    <property type="component" value="Unassembled WGS sequence"/>
</dbReference>
<dbReference type="RefSeq" id="WP_184294049.1">
    <property type="nucleotide sequence ID" value="NZ_JACHXO010000001.1"/>
</dbReference>
<dbReference type="EMBL" id="JACHXO010000001">
    <property type="protein sequence ID" value="MBB3193166.1"/>
    <property type="molecule type" value="Genomic_DNA"/>
</dbReference>
<name>A0ABR6GM27_9BURK</name>
<proteinExistence type="predicted"/>
<reference evidence="1 2" key="1">
    <citation type="submission" date="2020-08" db="EMBL/GenBank/DDBJ databases">
        <title>Genomic Encyclopedia of Type Strains, Phase III (KMG-III): the genomes of soil and plant-associated and newly described type strains.</title>
        <authorList>
            <person name="Whitman W."/>
        </authorList>
    </citation>
    <scope>NUCLEOTIDE SEQUENCE [LARGE SCALE GENOMIC DNA]</scope>
    <source>
        <strain evidence="1 2">CECT 7247</strain>
    </source>
</reference>
<evidence type="ECO:0008006" key="3">
    <source>
        <dbReference type="Google" id="ProtNLM"/>
    </source>
</evidence>
<protein>
    <recommendedName>
        <fullName evidence="3">Zinc/iron-chelating domain-containing protein</fullName>
    </recommendedName>
</protein>
<sequence>MHLDAATQRCAVYAERPLICRIDELYQQRLSRQLTPRVYYLVQAAGCVALDASNREVPQAVMQALADEQGGAWPAPLSDEEMNAGLQTVLTVAAPLVARM</sequence>
<evidence type="ECO:0000313" key="2">
    <source>
        <dbReference type="Proteomes" id="UP000574369"/>
    </source>
</evidence>
<comment type="caution">
    <text evidence="1">The sequence shown here is derived from an EMBL/GenBank/DDBJ whole genome shotgun (WGS) entry which is preliminary data.</text>
</comment>
<keyword evidence="2" id="KW-1185">Reference proteome</keyword>
<evidence type="ECO:0000313" key="1">
    <source>
        <dbReference type="EMBL" id="MBB3193166.1"/>
    </source>
</evidence>
<gene>
    <name evidence="1" type="ORF">FHS28_000531</name>
</gene>
<organism evidence="1 2">
    <name type="scientific">Roseateles terrae</name>
    <dbReference type="NCBI Taxonomy" id="431060"/>
    <lineage>
        <taxon>Bacteria</taxon>
        <taxon>Pseudomonadati</taxon>
        <taxon>Pseudomonadota</taxon>
        <taxon>Betaproteobacteria</taxon>
        <taxon>Burkholderiales</taxon>
        <taxon>Sphaerotilaceae</taxon>
        <taxon>Roseateles</taxon>
    </lineage>
</organism>
<accession>A0ABR6GM27</accession>